<feature type="compositionally biased region" description="Polar residues" evidence="4">
    <location>
        <begin position="284"/>
        <end position="293"/>
    </location>
</feature>
<keyword evidence="2 3" id="KW-0040">ANK repeat</keyword>
<dbReference type="SUPFAM" id="SSF48403">
    <property type="entry name" value="Ankyrin repeat"/>
    <property type="match status" value="2"/>
</dbReference>
<evidence type="ECO:0000313" key="5">
    <source>
        <dbReference type="EMBL" id="AMW05274.1"/>
    </source>
</evidence>
<feature type="repeat" description="ANK" evidence="3">
    <location>
        <begin position="84"/>
        <end position="110"/>
    </location>
</feature>
<dbReference type="eggNOG" id="COG0666">
    <property type="taxonomic scope" value="Bacteria"/>
</dbReference>
<dbReference type="Pfam" id="PF12796">
    <property type="entry name" value="Ank_2"/>
    <property type="match status" value="3"/>
</dbReference>
<dbReference type="PROSITE" id="PS50297">
    <property type="entry name" value="ANK_REP_REGION"/>
    <property type="match status" value="8"/>
</dbReference>
<accession>A0A143BLE2</accession>
<dbReference type="PRINTS" id="PR01415">
    <property type="entry name" value="ANKYRIN"/>
</dbReference>
<feature type="repeat" description="ANK" evidence="3">
    <location>
        <begin position="338"/>
        <end position="370"/>
    </location>
</feature>
<evidence type="ECO:0000256" key="1">
    <source>
        <dbReference type="ARBA" id="ARBA00022737"/>
    </source>
</evidence>
<feature type="repeat" description="ANK" evidence="3">
    <location>
        <begin position="118"/>
        <end position="150"/>
    </location>
</feature>
<evidence type="ECO:0000256" key="4">
    <source>
        <dbReference type="SAM" id="MobiDB-lite"/>
    </source>
</evidence>
<keyword evidence="1" id="KW-0677">Repeat</keyword>
<feature type="repeat" description="ANK" evidence="3">
    <location>
        <begin position="555"/>
        <end position="587"/>
    </location>
</feature>
<name>A0A143BLE2_9BACT</name>
<dbReference type="SMART" id="SM00248">
    <property type="entry name" value="ANK"/>
    <property type="match status" value="10"/>
</dbReference>
<dbReference type="Pfam" id="PF13637">
    <property type="entry name" value="Ank_4"/>
    <property type="match status" value="1"/>
</dbReference>
<feature type="repeat" description="ANK" evidence="3">
    <location>
        <begin position="304"/>
        <end position="336"/>
    </location>
</feature>
<feature type="region of interest" description="Disordered" evidence="4">
    <location>
        <begin position="266"/>
        <end position="296"/>
    </location>
</feature>
<reference evidence="5 6" key="1">
    <citation type="journal article" date="2014" name="Proc. Natl. Acad. Sci. U.S.A.">
        <title>Functional type 2 photosynthetic reaction centers found in the rare bacterial phylum Gemmatimonadetes.</title>
        <authorList>
            <person name="Zeng Y."/>
            <person name="Feng F."/>
            <person name="Medova H."/>
            <person name="Dean J."/>
            <person name="Koblizek M."/>
        </authorList>
    </citation>
    <scope>NUCLEOTIDE SEQUENCE [LARGE SCALE GENOMIC DNA]</scope>
    <source>
        <strain evidence="5 6">AP64</strain>
    </source>
</reference>
<feature type="repeat" description="ANK" evidence="3">
    <location>
        <begin position="152"/>
        <end position="184"/>
    </location>
</feature>
<sequence>MAMCSAALLLTAARSNPTEAPLADAVMRGDTAKVRVLIKQGADVNASQPDGMSALHWASQRGDLTSAKVLVYAGARVDAVTRNGNYTPLHLAAREGRAALVKLLLEHGASGLAVTSTGGATALHFAAGNGNAETVQVLLGKGVPVDVRETAWGQTPLMWAAAYNRVAALDALIKAGAGLEAASKIDDIPKQEREIRTVLVARSRRVAALKSAESPLAPSTVTPNLPITASSPGAGAPAPVVPVRPAAAPVAAVPAAVSAAAPARPAAPTGAAAGAPRATGDSARPQTGFQQRGPSYGELIGNKGGLTPLLFAVREGHVDAVERLLAAGANINHVSEGDHTSPLLMAAVNGRFDLAKLLVDKGADVKLASDAGATPLYAVINTQWAPKSLYPQPTAQMQQRISHIELMEMMLKAGADPNVRLKKHLWFMSYNFDLLGVNTVGATPFWRAAYGLDVPAMKLLVQYKADPTVPTIKPLGRLPGDDAPEEGAAGGADPSGLPPIPDGGPGVYPIHAASGVGYGEGFAANSHRHAPDAWLPAVKYLIEELKADPNARDHNGYNPLHHAAARGDNELIQYLVGKGTDIKAVSRRGQTTADMANGPVQRITPFLETVELLVKLGSKNSNKCRSC</sequence>
<dbReference type="EMBL" id="CP011454">
    <property type="protein sequence ID" value="AMW05274.1"/>
    <property type="molecule type" value="Genomic_DNA"/>
</dbReference>
<dbReference type="Proteomes" id="UP000076404">
    <property type="component" value="Chromosome"/>
</dbReference>
<dbReference type="PANTHER" id="PTHR24171">
    <property type="entry name" value="ANKYRIN REPEAT DOMAIN-CONTAINING PROTEIN 39-RELATED"/>
    <property type="match status" value="1"/>
</dbReference>
<evidence type="ECO:0000256" key="3">
    <source>
        <dbReference type="PROSITE-ProRule" id="PRU00023"/>
    </source>
</evidence>
<protein>
    <submittedName>
        <fullName evidence="5">Uncharacterized protein</fullName>
    </submittedName>
</protein>
<reference evidence="5 6" key="2">
    <citation type="journal article" date="2016" name="Environ. Microbiol. Rep.">
        <title>Metagenomic evidence for the presence of phototrophic Gemmatimonadetes bacteria in diverse environments.</title>
        <authorList>
            <person name="Zeng Y."/>
            <person name="Baumbach J."/>
            <person name="Barbosa E.G."/>
            <person name="Azevedo V."/>
            <person name="Zhang C."/>
            <person name="Koblizek M."/>
        </authorList>
    </citation>
    <scope>NUCLEOTIDE SEQUENCE [LARGE SCALE GENOMIC DNA]</scope>
    <source>
        <strain evidence="5 6">AP64</strain>
    </source>
</reference>
<feature type="repeat" description="ANK" evidence="3">
    <location>
        <begin position="17"/>
        <end position="49"/>
    </location>
</feature>
<dbReference type="AlphaFoldDB" id="A0A143BLE2"/>
<dbReference type="STRING" id="1379270.GEMMAAP_11630"/>
<organism evidence="5 6">
    <name type="scientific">Gemmatimonas phototrophica</name>
    <dbReference type="NCBI Taxonomy" id="1379270"/>
    <lineage>
        <taxon>Bacteria</taxon>
        <taxon>Pseudomonadati</taxon>
        <taxon>Gemmatimonadota</taxon>
        <taxon>Gemmatimonadia</taxon>
        <taxon>Gemmatimonadales</taxon>
        <taxon>Gemmatimonadaceae</taxon>
        <taxon>Gemmatimonas</taxon>
    </lineage>
</organism>
<dbReference type="PROSITE" id="PS50088">
    <property type="entry name" value="ANK_REPEAT"/>
    <property type="match status" value="8"/>
</dbReference>
<evidence type="ECO:0000256" key="2">
    <source>
        <dbReference type="ARBA" id="ARBA00023043"/>
    </source>
</evidence>
<feature type="region of interest" description="Disordered" evidence="4">
    <location>
        <begin position="472"/>
        <end position="504"/>
    </location>
</feature>
<gene>
    <name evidence="5" type="ORF">GEMMAAP_11630</name>
</gene>
<feature type="repeat" description="ANK" evidence="3">
    <location>
        <begin position="50"/>
        <end position="82"/>
    </location>
</feature>
<feature type="compositionally biased region" description="Low complexity" evidence="4">
    <location>
        <begin position="266"/>
        <end position="280"/>
    </location>
</feature>
<keyword evidence="6" id="KW-1185">Reference proteome</keyword>
<evidence type="ECO:0000313" key="6">
    <source>
        <dbReference type="Proteomes" id="UP000076404"/>
    </source>
</evidence>
<dbReference type="InterPro" id="IPR036770">
    <property type="entry name" value="Ankyrin_rpt-contain_sf"/>
</dbReference>
<dbReference type="Gene3D" id="1.25.40.20">
    <property type="entry name" value="Ankyrin repeat-containing domain"/>
    <property type="match status" value="5"/>
</dbReference>
<dbReference type="KEGG" id="gph:GEMMAAP_11630"/>
<proteinExistence type="predicted"/>
<dbReference type="InterPro" id="IPR002110">
    <property type="entry name" value="Ankyrin_rpt"/>
</dbReference>
<dbReference type="PANTHER" id="PTHR24171:SF9">
    <property type="entry name" value="ANKYRIN REPEAT DOMAIN-CONTAINING PROTEIN 39"/>
    <property type="match status" value="1"/>
</dbReference>